<evidence type="ECO:0000256" key="1">
    <source>
        <dbReference type="SAM" id="SignalP"/>
    </source>
</evidence>
<sequence length="66" mass="7299">KGSFIFILVNCSAVSTLLTFSSLKVRTGWELPWLDKGRVSEPNQCGPGPVVFKTSLILTCRKKQTN</sequence>
<evidence type="ECO:0000313" key="3">
    <source>
        <dbReference type="Proteomes" id="UP001054945"/>
    </source>
</evidence>
<proteinExistence type="predicted"/>
<evidence type="ECO:0000313" key="2">
    <source>
        <dbReference type="EMBL" id="GIY97420.1"/>
    </source>
</evidence>
<accession>A0AAV4XQH3</accession>
<gene>
    <name evidence="2" type="ORF">CEXT_465611</name>
</gene>
<protein>
    <submittedName>
        <fullName evidence="2">Uncharacterized protein</fullName>
    </submittedName>
</protein>
<reference evidence="2 3" key="1">
    <citation type="submission" date="2021-06" db="EMBL/GenBank/DDBJ databases">
        <title>Caerostris extrusa draft genome.</title>
        <authorList>
            <person name="Kono N."/>
            <person name="Arakawa K."/>
        </authorList>
    </citation>
    <scope>NUCLEOTIDE SEQUENCE [LARGE SCALE GENOMIC DNA]</scope>
</reference>
<keyword evidence="1" id="KW-0732">Signal</keyword>
<keyword evidence="3" id="KW-1185">Reference proteome</keyword>
<dbReference type="Proteomes" id="UP001054945">
    <property type="component" value="Unassembled WGS sequence"/>
</dbReference>
<name>A0AAV4XQH3_CAEEX</name>
<feature type="signal peptide" evidence="1">
    <location>
        <begin position="1"/>
        <end position="19"/>
    </location>
</feature>
<comment type="caution">
    <text evidence="2">The sequence shown here is derived from an EMBL/GenBank/DDBJ whole genome shotgun (WGS) entry which is preliminary data.</text>
</comment>
<dbReference type="EMBL" id="BPLR01000778">
    <property type="protein sequence ID" value="GIY97420.1"/>
    <property type="molecule type" value="Genomic_DNA"/>
</dbReference>
<organism evidence="2 3">
    <name type="scientific">Caerostris extrusa</name>
    <name type="common">Bark spider</name>
    <name type="synonym">Caerostris bankana</name>
    <dbReference type="NCBI Taxonomy" id="172846"/>
    <lineage>
        <taxon>Eukaryota</taxon>
        <taxon>Metazoa</taxon>
        <taxon>Ecdysozoa</taxon>
        <taxon>Arthropoda</taxon>
        <taxon>Chelicerata</taxon>
        <taxon>Arachnida</taxon>
        <taxon>Araneae</taxon>
        <taxon>Araneomorphae</taxon>
        <taxon>Entelegynae</taxon>
        <taxon>Araneoidea</taxon>
        <taxon>Araneidae</taxon>
        <taxon>Caerostris</taxon>
    </lineage>
</organism>
<feature type="chain" id="PRO_5043394314" evidence="1">
    <location>
        <begin position="20"/>
        <end position="66"/>
    </location>
</feature>
<dbReference type="AlphaFoldDB" id="A0AAV4XQH3"/>
<feature type="non-terminal residue" evidence="2">
    <location>
        <position position="1"/>
    </location>
</feature>